<organism evidence="3 4">
    <name type="scientific">Catellatospora citrea</name>
    <dbReference type="NCBI Taxonomy" id="53366"/>
    <lineage>
        <taxon>Bacteria</taxon>
        <taxon>Bacillati</taxon>
        <taxon>Actinomycetota</taxon>
        <taxon>Actinomycetes</taxon>
        <taxon>Micromonosporales</taxon>
        <taxon>Micromonosporaceae</taxon>
        <taxon>Catellatospora</taxon>
    </lineage>
</organism>
<comment type="caution">
    <text evidence="3">The sequence shown here is derived from an EMBL/GenBank/DDBJ whole genome shotgun (WGS) entry which is preliminary data.</text>
</comment>
<evidence type="ECO:0000256" key="1">
    <source>
        <dbReference type="SAM" id="MobiDB-lite"/>
    </source>
</evidence>
<evidence type="ECO:0000256" key="2">
    <source>
        <dbReference type="SAM" id="Phobius"/>
    </source>
</evidence>
<feature type="region of interest" description="Disordered" evidence="1">
    <location>
        <begin position="175"/>
        <end position="208"/>
    </location>
</feature>
<reference evidence="3 4" key="1">
    <citation type="submission" date="2021-01" db="EMBL/GenBank/DDBJ databases">
        <title>Whole genome shotgun sequence of Catellatospora citrea NBRC 14495.</title>
        <authorList>
            <person name="Komaki H."/>
            <person name="Tamura T."/>
        </authorList>
    </citation>
    <scope>NUCLEOTIDE SEQUENCE [LARGE SCALE GENOMIC DNA]</scope>
    <source>
        <strain evidence="3 4">NBRC 14495</strain>
    </source>
</reference>
<feature type="transmembrane region" description="Helical" evidence="2">
    <location>
        <begin position="12"/>
        <end position="37"/>
    </location>
</feature>
<keyword evidence="2" id="KW-1133">Transmembrane helix</keyword>
<dbReference type="Proteomes" id="UP000659904">
    <property type="component" value="Unassembled WGS sequence"/>
</dbReference>
<sequence>MTEALSPGQRKLALALMTVLPLMVLLGDYATLLFTYWLLVPVAPDALGEVAANSGKWALLVALLAIPFAGNWLQLTRHMRWLLVRGELPPQERAGALGGGSALWAALGVLGIAVASWIVFAFIARLPFTSELLLLIAVSAGASYLLPASIGWVFRLMRWLGRALFGQLRRLAEASDELDRQTRPDAAPGAPMEYPSPPEVWRPPTEPT</sequence>
<feature type="transmembrane region" description="Helical" evidence="2">
    <location>
        <begin position="132"/>
        <end position="154"/>
    </location>
</feature>
<dbReference type="RefSeq" id="WP_120320212.1">
    <property type="nucleotide sequence ID" value="NZ_BONH01000027.1"/>
</dbReference>
<feature type="transmembrane region" description="Helical" evidence="2">
    <location>
        <begin position="57"/>
        <end position="75"/>
    </location>
</feature>
<proteinExistence type="predicted"/>
<accession>A0A8J3KNG4</accession>
<evidence type="ECO:0000313" key="3">
    <source>
        <dbReference type="EMBL" id="GIG00261.1"/>
    </source>
</evidence>
<feature type="transmembrane region" description="Helical" evidence="2">
    <location>
        <begin position="96"/>
        <end position="120"/>
    </location>
</feature>
<keyword evidence="2" id="KW-0812">Transmembrane</keyword>
<dbReference type="EMBL" id="BONH01000027">
    <property type="protein sequence ID" value="GIG00261.1"/>
    <property type="molecule type" value="Genomic_DNA"/>
</dbReference>
<protein>
    <submittedName>
        <fullName evidence="3">Uncharacterized protein</fullName>
    </submittedName>
</protein>
<keyword evidence="2" id="KW-0472">Membrane</keyword>
<gene>
    <name evidence="3" type="ORF">Cci01nite_53540</name>
</gene>
<evidence type="ECO:0000313" key="4">
    <source>
        <dbReference type="Proteomes" id="UP000659904"/>
    </source>
</evidence>
<name>A0A8J3KNG4_9ACTN</name>
<dbReference type="AlphaFoldDB" id="A0A8J3KNG4"/>
<keyword evidence="4" id="KW-1185">Reference proteome</keyword>
<feature type="compositionally biased region" description="Pro residues" evidence="1">
    <location>
        <begin position="194"/>
        <end position="208"/>
    </location>
</feature>